<evidence type="ECO:0000256" key="2">
    <source>
        <dbReference type="ARBA" id="ARBA00022692"/>
    </source>
</evidence>
<keyword evidence="2 5" id="KW-0812">Transmembrane</keyword>
<evidence type="ECO:0000256" key="4">
    <source>
        <dbReference type="ARBA" id="ARBA00023136"/>
    </source>
</evidence>
<keyword evidence="7" id="KW-1185">Reference proteome</keyword>
<evidence type="ECO:0000256" key="1">
    <source>
        <dbReference type="ARBA" id="ARBA00004141"/>
    </source>
</evidence>
<gene>
    <name evidence="6" type="ORF">ACFO1V_14005</name>
</gene>
<feature type="transmembrane region" description="Helical" evidence="5">
    <location>
        <begin position="147"/>
        <end position="168"/>
    </location>
</feature>
<keyword evidence="3 5" id="KW-1133">Transmembrane helix</keyword>
<keyword evidence="4 5" id="KW-0472">Membrane</keyword>
<dbReference type="InterPro" id="IPR003752">
    <property type="entry name" value="DiS_bond_form_DsbB/BdbC"/>
</dbReference>
<dbReference type="PIRSF" id="PIRSF033913">
    <property type="entry name" value="S-S_format_DsbB"/>
    <property type="match status" value="1"/>
</dbReference>
<comment type="subcellular location">
    <subcellularLocation>
        <location evidence="1">Membrane</location>
        <topology evidence="1">Multi-pass membrane protein</topology>
    </subcellularLocation>
</comment>
<dbReference type="RefSeq" id="WP_374831164.1">
    <property type="nucleotide sequence ID" value="NZ_JBHEEZ010000007.1"/>
</dbReference>
<feature type="transmembrane region" description="Helical" evidence="5">
    <location>
        <begin position="77"/>
        <end position="95"/>
    </location>
</feature>
<reference evidence="7" key="1">
    <citation type="journal article" date="2019" name="Int. J. Syst. Evol. Microbiol.">
        <title>The Global Catalogue of Microorganisms (GCM) 10K type strain sequencing project: providing services to taxonomists for standard genome sequencing and annotation.</title>
        <authorList>
            <consortium name="The Broad Institute Genomics Platform"/>
            <consortium name="The Broad Institute Genome Sequencing Center for Infectious Disease"/>
            <person name="Wu L."/>
            <person name="Ma J."/>
        </authorList>
    </citation>
    <scope>NUCLEOTIDE SEQUENCE [LARGE SCALE GENOMIC DNA]</scope>
    <source>
        <strain evidence="7">CGMCC 1.15731</strain>
    </source>
</reference>
<accession>A0ABV9H7S7</accession>
<evidence type="ECO:0000313" key="7">
    <source>
        <dbReference type="Proteomes" id="UP001596042"/>
    </source>
</evidence>
<dbReference type="SUPFAM" id="SSF158442">
    <property type="entry name" value="DsbB-like"/>
    <property type="match status" value="1"/>
</dbReference>
<name>A0ABV9H7S7_9HYPH</name>
<dbReference type="EMBL" id="JBHSEL010000124">
    <property type="protein sequence ID" value="MFC4626302.1"/>
    <property type="molecule type" value="Genomic_DNA"/>
</dbReference>
<evidence type="ECO:0000256" key="5">
    <source>
        <dbReference type="SAM" id="Phobius"/>
    </source>
</evidence>
<dbReference type="InterPro" id="IPR024199">
    <property type="entry name" value="Uncharacterised_DsbB"/>
</dbReference>
<comment type="caution">
    <text evidence="6">The sequence shown here is derived from an EMBL/GenBank/DDBJ whole genome shotgun (WGS) entry which is preliminary data.</text>
</comment>
<feature type="transmembrane region" description="Helical" evidence="5">
    <location>
        <begin position="52"/>
        <end position="70"/>
    </location>
</feature>
<sequence length="173" mass="18336">MVALTKSTGKIQTWVAGIMTLGLAATVGTALAFEYVGGFIPCKLCLEQRTPYYIAIPLLAMGWVSSCLNLSSMLTRVLILLGALLMTYGLVLAVFHTGVELKYWQGPADCSSAMRITQNAGNLLDELNAVRPPSCDSAPGHFLGLSFAGWNIVASLLFAAIGYVGAFAKGERA</sequence>
<evidence type="ECO:0000313" key="6">
    <source>
        <dbReference type="EMBL" id="MFC4626302.1"/>
    </source>
</evidence>
<proteinExistence type="predicted"/>
<dbReference type="Pfam" id="PF02600">
    <property type="entry name" value="DsbB"/>
    <property type="match status" value="1"/>
</dbReference>
<dbReference type="Gene3D" id="1.20.1550.10">
    <property type="entry name" value="DsbB-like"/>
    <property type="match status" value="1"/>
</dbReference>
<protein>
    <submittedName>
        <fullName evidence="6">Disulfide bond formation protein B</fullName>
    </submittedName>
</protein>
<feature type="transmembrane region" description="Helical" evidence="5">
    <location>
        <begin position="12"/>
        <end position="32"/>
    </location>
</feature>
<dbReference type="InterPro" id="IPR023380">
    <property type="entry name" value="DsbB-like_sf"/>
</dbReference>
<organism evidence="6 7">
    <name type="scientific">Daeguia caeni</name>
    <dbReference type="NCBI Taxonomy" id="439612"/>
    <lineage>
        <taxon>Bacteria</taxon>
        <taxon>Pseudomonadati</taxon>
        <taxon>Pseudomonadota</taxon>
        <taxon>Alphaproteobacteria</taxon>
        <taxon>Hyphomicrobiales</taxon>
        <taxon>Brucellaceae</taxon>
        <taxon>Daeguia</taxon>
    </lineage>
</organism>
<dbReference type="Proteomes" id="UP001596042">
    <property type="component" value="Unassembled WGS sequence"/>
</dbReference>
<evidence type="ECO:0000256" key="3">
    <source>
        <dbReference type="ARBA" id="ARBA00022989"/>
    </source>
</evidence>